<sequence>MFVGQPMFTIQDAHNKGVTAISMTSDSKRIISGGGEGQVRVWEINKKVQSLKESMKEHKGPLTSIRVKSNDKECVSASADGTCIIWDLIRFVRNQVIFANTMFRAVCYGLNECQIITSGTDRKVSYWEVFDGSQVREIDGSKSSAINTLDVSHNGEYFVTGGDDRVIKVWKYMEGELVGYGIGHSGEVSKLVLCPQQKYIVSVSVDGGILIWEYMK</sequence>
<gene>
    <name evidence="4" type="ORF">LOD99_11748</name>
</gene>
<dbReference type="SMART" id="SM00320">
    <property type="entry name" value="WD40"/>
    <property type="match status" value="5"/>
</dbReference>
<keyword evidence="2" id="KW-0677">Repeat</keyword>
<reference evidence="4 5" key="1">
    <citation type="journal article" date="2023" name="BMC Biol.">
        <title>The compact genome of the sponge Oopsacas minuta (Hexactinellida) is lacking key metazoan core genes.</title>
        <authorList>
            <person name="Santini S."/>
            <person name="Schenkelaars Q."/>
            <person name="Jourda C."/>
            <person name="Duchesne M."/>
            <person name="Belahbib H."/>
            <person name="Rocher C."/>
            <person name="Selva M."/>
            <person name="Riesgo A."/>
            <person name="Vervoort M."/>
            <person name="Leys S.P."/>
            <person name="Kodjabachian L."/>
            <person name="Le Bivic A."/>
            <person name="Borchiellini C."/>
            <person name="Claverie J.M."/>
            <person name="Renard E."/>
        </authorList>
    </citation>
    <scope>NUCLEOTIDE SEQUENCE [LARGE SCALE GENOMIC DNA]</scope>
    <source>
        <strain evidence="4">SPO-2</strain>
    </source>
</reference>
<keyword evidence="1 3" id="KW-0853">WD repeat</keyword>
<dbReference type="PROSITE" id="PS00678">
    <property type="entry name" value="WD_REPEATS_1"/>
    <property type="match status" value="1"/>
</dbReference>
<evidence type="ECO:0000313" key="5">
    <source>
        <dbReference type="Proteomes" id="UP001165289"/>
    </source>
</evidence>
<dbReference type="PANTHER" id="PTHR19848">
    <property type="entry name" value="WD40 REPEAT PROTEIN"/>
    <property type="match status" value="1"/>
</dbReference>
<dbReference type="InterPro" id="IPR001680">
    <property type="entry name" value="WD40_rpt"/>
</dbReference>
<dbReference type="AlphaFoldDB" id="A0AAV7JK91"/>
<evidence type="ECO:0000256" key="1">
    <source>
        <dbReference type="ARBA" id="ARBA00022574"/>
    </source>
</evidence>
<feature type="repeat" description="WD" evidence="3">
    <location>
        <begin position="139"/>
        <end position="180"/>
    </location>
</feature>
<organism evidence="4 5">
    <name type="scientific">Oopsacas minuta</name>
    <dbReference type="NCBI Taxonomy" id="111878"/>
    <lineage>
        <taxon>Eukaryota</taxon>
        <taxon>Metazoa</taxon>
        <taxon>Porifera</taxon>
        <taxon>Hexactinellida</taxon>
        <taxon>Hexasterophora</taxon>
        <taxon>Lyssacinosida</taxon>
        <taxon>Leucopsacidae</taxon>
        <taxon>Oopsacas</taxon>
    </lineage>
</organism>
<evidence type="ECO:0000256" key="3">
    <source>
        <dbReference type="PROSITE-ProRule" id="PRU00221"/>
    </source>
</evidence>
<keyword evidence="4" id="KW-0969">Cilium</keyword>
<dbReference type="PROSITE" id="PS50294">
    <property type="entry name" value="WD_REPEATS_REGION"/>
    <property type="match status" value="4"/>
</dbReference>
<dbReference type="SUPFAM" id="SSF50978">
    <property type="entry name" value="WD40 repeat-like"/>
    <property type="match status" value="1"/>
</dbReference>
<dbReference type="Pfam" id="PF00400">
    <property type="entry name" value="WD40"/>
    <property type="match status" value="4"/>
</dbReference>
<dbReference type="InterPro" id="IPR019775">
    <property type="entry name" value="WD40_repeat_CS"/>
</dbReference>
<feature type="repeat" description="WD" evidence="3">
    <location>
        <begin position="11"/>
        <end position="45"/>
    </location>
</feature>
<keyword evidence="4" id="KW-0966">Cell projection</keyword>
<proteinExistence type="predicted"/>
<dbReference type="InterPro" id="IPR015943">
    <property type="entry name" value="WD40/YVTN_repeat-like_dom_sf"/>
</dbReference>
<dbReference type="InterPro" id="IPR020472">
    <property type="entry name" value="WD40_PAC1"/>
</dbReference>
<dbReference type="InterPro" id="IPR036322">
    <property type="entry name" value="WD40_repeat_dom_sf"/>
</dbReference>
<feature type="repeat" description="WD" evidence="3">
    <location>
        <begin position="55"/>
        <end position="88"/>
    </location>
</feature>
<keyword evidence="5" id="KW-1185">Reference proteome</keyword>
<protein>
    <submittedName>
        <fullName evidence="4">Cilia- and flagella-associated protein 52-like</fullName>
    </submittedName>
</protein>
<dbReference type="PROSITE" id="PS50082">
    <property type="entry name" value="WD_REPEATS_2"/>
    <property type="match status" value="4"/>
</dbReference>
<evidence type="ECO:0000256" key="2">
    <source>
        <dbReference type="ARBA" id="ARBA00022737"/>
    </source>
</evidence>
<dbReference type="EMBL" id="JAKMXF010000321">
    <property type="protein sequence ID" value="KAI6649382.1"/>
    <property type="molecule type" value="Genomic_DNA"/>
</dbReference>
<evidence type="ECO:0000313" key="4">
    <source>
        <dbReference type="EMBL" id="KAI6649382.1"/>
    </source>
</evidence>
<dbReference type="Proteomes" id="UP001165289">
    <property type="component" value="Unassembled WGS sequence"/>
</dbReference>
<keyword evidence="4" id="KW-0282">Flagellum</keyword>
<accession>A0AAV7JK91</accession>
<dbReference type="Gene3D" id="2.130.10.10">
    <property type="entry name" value="YVTN repeat-like/Quinoprotein amine dehydrogenase"/>
    <property type="match status" value="2"/>
</dbReference>
<dbReference type="PANTHER" id="PTHR19848:SF8">
    <property type="entry name" value="F-BOX AND WD REPEAT DOMAIN CONTAINING 7"/>
    <property type="match status" value="1"/>
</dbReference>
<comment type="caution">
    <text evidence="4">The sequence shown here is derived from an EMBL/GenBank/DDBJ whole genome shotgun (WGS) entry which is preliminary data.</text>
</comment>
<dbReference type="PRINTS" id="PR00320">
    <property type="entry name" value="GPROTEINBRPT"/>
</dbReference>
<feature type="repeat" description="WD" evidence="3">
    <location>
        <begin position="181"/>
        <end position="216"/>
    </location>
</feature>
<name>A0AAV7JK91_9METZ</name>
<dbReference type="FunFam" id="2.130.10.10:FF:000207">
    <property type="entry name" value="Cilia- and flagella-associated protein 52"/>
    <property type="match status" value="1"/>
</dbReference>